<gene>
    <name evidence="9" type="ORF">H8S64_21155</name>
</gene>
<dbReference type="NCBIfam" id="TIGR02937">
    <property type="entry name" value="sigma70-ECF"/>
    <property type="match status" value="1"/>
</dbReference>
<dbReference type="RefSeq" id="WP_186978630.1">
    <property type="nucleotide sequence ID" value="NZ_JACOOH010000012.1"/>
</dbReference>
<accession>A0ABR7D7X8</accession>
<sequence>MCEKLRIKAILEGDQRAFKDLVDDYKVIIVNTCYAFVHDKDDAEDLAQEVFIQAYESLDKFRGECKLSTWLYRIAVNKAINYKKSVRYRMKRIRLEGDNPMSIPSKDELAQEKIEKEEIISHLHQAINNLPERQRTALVLNKYEERPYKEVAEIMGISLASVESLLFRAKSYLEKYFSNYKNDLT</sequence>
<evidence type="ECO:0000256" key="4">
    <source>
        <dbReference type="ARBA" id="ARBA00023125"/>
    </source>
</evidence>
<dbReference type="InterPro" id="IPR013324">
    <property type="entry name" value="RNA_pol_sigma_r3/r4-like"/>
</dbReference>
<dbReference type="InterPro" id="IPR007627">
    <property type="entry name" value="RNA_pol_sigma70_r2"/>
</dbReference>
<evidence type="ECO:0000256" key="5">
    <source>
        <dbReference type="ARBA" id="ARBA00023163"/>
    </source>
</evidence>
<evidence type="ECO:0000313" key="10">
    <source>
        <dbReference type="Proteomes" id="UP000646484"/>
    </source>
</evidence>
<dbReference type="InterPro" id="IPR039425">
    <property type="entry name" value="RNA_pol_sigma-70-like"/>
</dbReference>
<dbReference type="Pfam" id="PF08281">
    <property type="entry name" value="Sigma70_r4_2"/>
    <property type="match status" value="1"/>
</dbReference>
<evidence type="ECO:0000256" key="3">
    <source>
        <dbReference type="ARBA" id="ARBA00023082"/>
    </source>
</evidence>
<name>A0ABR7D7X8_9BACT</name>
<comment type="similarity">
    <text evidence="1 6">Belongs to the sigma-70 factor family. ECF subfamily.</text>
</comment>
<feature type="domain" description="RNA polymerase sigma-70 region 2" evidence="7">
    <location>
        <begin position="21"/>
        <end position="85"/>
    </location>
</feature>
<evidence type="ECO:0000256" key="1">
    <source>
        <dbReference type="ARBA" id="ARBA00010641"/>
    </source>
</evidence>
<evidence type="ECO:0000256" key="2">
    <source>
        <dbReference type="ARBA" id="ARBA00023015"/>
    </source>
</evidence>
<organism evidence="9 10">
    <name type="scientific">Butyricimonas hominis</name>
    <dbReference type="NCBI Taxonomy" id="2763032"/>
    <lineage>
        <taxon>Bacteria</taxon>
        <taxon>Pseudomonadati</taxon>
        <taxon>Bacteroidota</taxon>
        <taxon>Bacteroidia</taxon>
        <taxon>Bacteroidales</taxon>
        <taxon>Odoribacteraceae</taxon>
        <taxon>Butyricimonas</taxon>
    </lineage>
</organism>
<proteinExistence type="inferred from homology"/>
<dbReference type="Gene3D" id="1.10.1740.10">
    <property type="match status" value="1"/>
</dbReference>
<dbReference type="InterPro" id="IPR000838">
    <property type="entry name" value="RNA_pol_sigma70_ECF_CS"/>
</dbReference>
<dbReference type="Pfam" id="PF04542">
    <property type="entry name" value="Sigma70_r2"/>
    <property type="match status" value="1"/>
</dbReference>
<dbReference type="PROSITE" id="PS01063">
    <property type="entry name" value="SIGMA70_ECF"/>
    <property type="match status" value="1"/>
</dbReference>
<keyword evidence="2 6" id="KW-0805">Transcription regulation</keyword>
<dbReference type="Proteomes" id="UP000646484">
    <property type="component" value="Unassembled WGS sequence"/>
</dbReference>
<evidence type="ECO:0000313" key="9">
    <source>
        <dbReference type="EMBL" id="MBC5623605.1"/>
    </source>
</evidence>
<evidence type="ECO:0000259" key="8">
    <source>
        <dbReference type="Pfam" id="PF08281"/>
    </source>
</evidence>
<feature type="domain" description="RNA polymerase sigma factor 70 region 4 type 2" evidence="8">
    <location>
        <begin position="123"/>
        <end position="171"/>
    </location>
</feature>
<reference evidence="9 10" key="1">
    <citation type="submission" date="2020-08" db="EMBL/GenBank/DDBJ databases">
        <title>Genome public.</title>
        <authorList>
            <person name="Liu C."/>
            <person name="Sun Q."/>
        </authorList>
    </citation>
    <scope>NUCLEOTIDE SEQUENCE [LARGE SCALE GENOMIC DNA]</scope>
    <source>
        <strain evidence="9 10">NSJ-56</strain>
    </source>
</reference>
<dbReference type="InterPro" id="IPR013249">
    <property type="entry name" value="RNA_pol_sigma70_r4_t2"/>
</dbReference>
<keyword evidence="4 6" id="KW-0238">DNA-binding</keyword>
<comment type="caution">
    <text evidence="9">The sequence shown here is derived from an EMBL/GenBank/DDBJ whole genome shotgun (WGS) entry which is preliminary data.</text>
</comment>
<dbReference type="Gene3D" id="1.10.10.10">
    <property type="entry name" value="Winged helix-like DNA-binding domain superfamily/Winged helix DNA-binding domain"/>
    <property type="match status" value="1"/>
</dbReference>
<keyword evidence="10" id="KW-1185">Reference proteome</keyword>
<evidence type="ECO:0000259" key="7">
    <source>
        <dbReference type="Pfam" id="PF04542"/>
    </source>
</evidence>
<protein>
    <recommendedName>
        <fullName evidence="6">RNA polymerase sigma factor</fullName>
    </recommendedName>
</protein>
<dbReference type="InterPro" id="IPR014284">
    <property type="entry name" value="RNA_pol_sigma-70_dom"/>
</dbReference>
<dbReference type="SUPFAM" id="SSF88659">
    <property type="entry name" value="Sigma3 and sigma4 domains of RNA polymerase sigma factors"/>
    <property type="match status" value="1"/>
</dbReference>
<dbReference type="CDD" id="cd06171">
    <property type="entry name" value="Sigma70_r4"/>
    <property type="match status" value="1"/>
</dbReference>
<keyword evidence="5 6" id="KW-0804">Transcription</keyword>
<keyword evidence="3 6" id="KW-0731">Sigma factor</keyword>
<dbReference type="SUPFAM" id="SSF88946">
    <property type="entry name" value="Sigma2 domain of RNA polymerase sigma factors"/>
    <property type="match status" value="1"/>
</dbReference>
<dbReference type="InterPro" id="IPR036388">
    <property type="entry name" value="WH-like_DNA-bd_sf"/>
</dbReference>
<evidence type="ECO:0000256" key="6">
    <source>
        <dbReference type="RuleBase" id="RU000716"/>
    </source>
</evidence>
<dbReference type="InterPro" id="IPR013325">
    <property type="entry name" value="RNA_pol_sigma_r2"/>
</dbReference>
<dbReference type="EMBL" id="JACOOH010000012">
    <property type="protein sequence ID" value="MBC5623605.1"/>
    <property type="molecule type" value="Genomic_DNA"/>
</dbReference>
<dbReference type="PANTHER" id="PTHR43133">
    <property type="entry name" value="RNA POLYMERASE ECF-TYPE SIGMA FACTO"/>
    <property type="match status" value="1"/>
</dbReference>
<dbReference type="PANTHER" id="PTHR43133:SF60">
    <property type="entry name" value="RNA POLYMERASE SIGMA FACTOR SIGV"/>
    <property type="match status" value="1"/>
</dbReference>